<dbReference type="RefSeq" id="WP_136368722.1">
    <property type="nucleotide sequence ID" value="NZ_SSOB01000005.1"/>
</dbReference>
<dbReference type="InterPro" id="IPR020449">
    <property type="entry name" value="Tscrpt_reg_AraC-type_HTH"/>
</dbReference>
<dbReference type="SUPFAM" id="SSF46689">
    <property type="entry name" value="Homeodomain-like"/>
    <property type="match status" value="2"/>
</dbReference>
<dbReference type="InterPro" id="IPR018062">
    <property type="entry name" value="HTH_AraC-typ_CS"/>
</dbReference>
<dbReference type="Pfam" id="PF00072">
    <property type="entry name" value="Response_reg"/>
    <property type="match status" value="1"/>
</dbReference>
<dbReference type="SMART" id="SM00342">
    <property type="entry name" value="HTH_ARAC"/>
    <property type="match status" value="1"/>
</dbReference>
<dbReference type="GO" id="GO:0000160">
    <property type="term" value="P:phosphorelay signal transduction system"/>
    <property type="evidence" value="ECO:0007669"/>
    <property type="project" value="InterPro"/>
</dbReference>
<dbReference type="InterPro" id="IPR009057">
    <property type="entry name" value="Homeodomain-like_sf"/>
</dbReference>
<keyword evidence="4" id="KW-0597">Phosphoprotein</keyword>
<dbReference type="PRINTS" id="PR00032">
    <property type="entry name" value="HTHARAC"/>
</dbReference>
<dbReference type="Gene3D" id="3.40.50.2300">
    <property type="match status" value="1"/>
</dbReference>
<protein>
    <submittedName>
        <fullName evidence="7">Helix-turn-helix domain-containing protein</fullName>
    </submittedName>
</protein>
<organism evidence="7 8">
    <name type="scientific">Cohnella fermenti</name>
    <dbReference type="NCBI Taxonomy" id="2565925"/>
    <lineage>
        <taxon>Bacteria</taxon>
        <taxon>Bacillati</taxon>
        <taxon>Bacillota</taxon>
        <taxon>Bacilli</taxon>
        <taxon>Bacillales</taxon>
        <taxon>Paenibacillaceae</taxon>
        <taxon>Cohnella</taxon>
    </lineage>
</organism>
<dbReference type="SUPFAM" id="SSF52172">
    <property type="entry name" value="CheY-like"/>
    <property type="match status" value="1"/>
</dbReference>
<dbReference type="CDD" id="cd17536">
    <property type="entry name" value="REC_YesN-like"/>
    <property type="match status" value="1"/>
</dbReference>
<evidence type="ECO:0000256" key="4">
    <source>
        <dbReference type="PROSITE-ProRule" id="PRU00169"/>
    </source>
</evidence>
<dbReference type="Pfam" id="PF12833">
    <property type="entry name" value="HTH_18"/>
    <property type="match status" value="1"/>
</dbReference>
<dbReference type="SMART" id="SM00448">
    <property type="entry name" value="REC"/>
    <property type="match status" value="1"/>
</dbReference>
<dbReference type="PANTHER" id="PTHR43280:SF2">
    <property type="entry name" value="HTH-TYPE TRANSCRIPTIONAL REGULATOR EXSA"/>
    <property type="match status" value="1"/>
</dbReference>
<keyword evidence="3" id="KW-0804">Transcription</keyword>
<evidence type="ECO:0000259" key="6">
    <source>
        <dbReference type="PROSITE" id="PS50110"/>
    </source>
</evidence>
<dbReference type="PROSITE" id="PS01124">
    <property type="entry name" value="HTH_ARAC_FAMILY_2"/>
    <property type="match status" value="1"/>
</dbReference>
<gene>
    <name evidence="7" type="ORF">E6C55_05140</name>
</gene>
<dbReference type="PROSITE" id="PS00041">
    <property type="entry name" value="HTH_ARAC_FAMILY_1"/>
    <property type="match status" value="1"/>
</dbReference>
<dbReference type="InterPro" id="IPR011006">
    <property type="entry name" value="CheY-like_superfamily"/>
</dbReference>
<evidence type="ECO:0000256" key="1">
    <source>
        <dbReference type="ARBA" id="ARBA00023015"/>
    </source>
</evidence>
<comment type="caution">
    <text evidence="7">The sequence shown here is derived from an EMBL/GenBank/DDBJ whole genome shotgun (WGS) entry which is preliminary data.</text>
</comment>
<evidence type="ECO:0000256" key="2">
    <source>
        <dbReference type="ARBA" id="ARBA00023125"/>
    </source>
</evidence>
<evidence type="ECO:0000256" key="3">
    <source>
        <dbReference type="ARBA" id="ARBA00023163"/>
    </source>
</evidence>
<dbReference type="PROSITE" id="PS50110">
    <property type="entry name" value="RESPONSE_REGULATORY"/>
    <property type="match status" value="1"/>
</dbReference>
<dbReference type="Proteomes" id="UP000310636">
    <property type="component" value="Unassembled WGS sequence"/>
</dbReference>
<dbReference type="EMBL" id="SSOB01000005">
    <property type="protein sequence ID" value="THF83242.1"/>
    <property type="molecule type" value="Genomic_DNA"/>
</dbReference>
<dbReference type="InterPro" id="IPR018060">
    <property type="entry name" value="HTH_AraC"/>
</dbReference>
<keyword evidence="1" id="KW-0805">Transcription regulation</keyword>
<reference evidence="7 8" key="1">
    <citation type="submission" date="2019-04" db="EMBL/GenBank/DDBJ databases">
        <title>Cohnella sp. nov. isolated from preserved vegetables.</title>
        <authorList>
            <person name="Lin S.-Y."/>
            <person name="Hung M.-H."/>
            <person name="Young C.-C."/>
        </authorList>
    </citation>
    <scope>NUCLEOTIDE SEQUENCE [LARGE SCALE GENOMIC DNA]</scope>
    <source>
        <strain evidence="7 8">CC-MHH1044</strain>
    </source>
</reference>
<dbReference type="Gene3D" id="1.10.10.60">
    <property type="entry name" value="Homeodomain-like"/>
    <property type="match status" value="2"/>
</dbReference>
<evidence type="ECO:0000259" key="5">
    <source>
        <dbReference type="PROSITE" id="PS01124"/>
    </source>
</evidence>
<accession>A0A4S4C5V7</accession>
<name>A0A4S4C5V7_9BACL</name>
<dbReference type="GO" id="GO:0043565">
    <property type="term" value="F:sequence-specific DNA binding"/>
    <property type="evidence" value="ECO:0007669"/>
    <property type="project" value="InterPro"/>
</dbReference>
<dbReference type="OrthoDB" id="342399at2"/>
<evidence type="ECO:0000313" key="8">
    <source>
        <dbReference type="Proteomes" id="UP000310636"/>
    </source>
</evidence>
<dbReference type="InterPro" id="IPR001789">
    <property type="entry name" value="Sig_transdc_resp-reg_receiver"/>
</dbReference>
<feature type="domain" description="HTH araC/xylS-type" evidence="5">
    <location>
        <begin position="373"/>
        <end position="471"/>
    </location>
</feature>
<dbReference type="GO" id="GO:0003700">
    <property type="term" value="F:DNA-binding transcription factor activity"/>
    <property type="evidence" value="ECO:0007669"/>
    <property type="project" value="InterPro"/>
</dbReference>
<dbReference type="PANTHER" id="PTHR43280">
    <property type="entry name" value="ARAC-FAMILY TRANSCRIPTIONAL REGULATOR"/>
    <property type="match status" value="1"/>
</dbReference>
<proteinExistence type="predicted"/>
<feature type="modified residue" description="4-aspartylphosphate" evidence="4">
    <location>
        <position position="55"/>
    </location>
</feature>
<dbReference type="AlphaFoldDB" id="A0A4S4C5V7"/>
<keyword evidence="2" id="KW-0238">DNA-binding</keyword>
<sequence>MYKVFLVDDEELVIKSLIKSVNWGHYGFEVVGYALSGNDAFEAIGHVKPSIVFTDIRMPGMSGLELIKNLKDAGDSALHIVISGYAEFAFAQKAMNYGAFGYCLKPFDEAEISAFLIKAKAILEKREPSDRIELIDLLEEDDERSGRALEQALQSAGIDIGSEQGLGIAVSIGPSKLRLDDWRSCIIVRMGFAKYAYLLRMGDLRRLLTGLQESDLEGIKGLGYGEAIHRVDRIRDAVHVAEILAYRYFTTGDRVSAQTEEDQERTYAIKKLEEALNREDGGLIHKWFDELGSLFASGQLNIKHALIVYHLVHSFCYRHEEEVYEDFVYSFDRLARLYGTVRDMMQELKGMLEEKLAGAQERVVSKAQNRTFKPIIHYINEHYREDISIPAMSRMFNINANYMSQLFKKEAGMTFTEYVTSLRLEHACKLLTATDDPINEIAERSGYDDYFYFSRIFKKIKGITPSAYRTGR</sequence>
<evidence type="ECO:0000313" key="7">
    <source>
        <dbReference type="EMBL" id="THF83242.1"/>
    </source>
</evidence>
<keyword evidence="8" id="KW-1185">Reference proteome</keyword>
<feature type="domain" description="Response regulatory" evidence="6">
    <location>
        <begin position="3"/>
        <end position="120"/>
    </location>
</feature>